<dbReference type="EMBL" id="ML986492">
    <property type="protein sequence ID" value="KAF2276650.1"/>
    <property type="molecule type" value="Genomic_DNA"/>
</dbReference>
<protein>
    <recommendedName>
        <fullName evidence="8">Rhodopsin domain-containing protein</fullName>
    </recommendedName>
</protein>
<dbReference type="RefSeq" id="XP_033654189.1">
    <property type="nucleotide sequence ID" value="XM_033794656.1"/>
</dbReference>
<sequence>MAPATPPPPQMPDYRVTPLLPSPTGHSNFVNPETRSPMALAVCGVMLGFMVTALLLRFYARHRVLGIVGVDDWVALLAAVFVAEYTVYAMVLFTMPGMGPHIWDIPGIVFLDPKFGLRLLFTEIMYAPSAYLTKLSILLLYRRIFVAPGGKAKYFINAGIVLATIAYLALFILSFAFCTKSQSLVDGGECHSKGAQVGWALAATNLAADLYLLAIPPFIIAHLHLSVTRKWQIASIFLLGIGGTVSSVVCLYLRVHVAANSTDFSWNIIPPAIASVVELNVGIIVASLPALNVLLHRGRNAGTGRGSHPSRGGWSLQHLVSRISNRARGKDLSYGDASVASHSQSQPGDRDIVKLLEINQYSTNTHTGSVKSGSPAASAHRHSSISN</sequence>
<evidence type="ECO:0000256" key="3">
    <source>
        <dbReference type="ARBA" id="ARBA00022989"/>
    </source>
</evidence>
<name>A0A6A6JJ41_WESOR</name>
<comment type="similarity">
    <text evidence="5">Belongs to the SAT4 family.</text>
</comment>
<dbReference type="Proteomes" id="UP000800097">
    <property type="component" value="Unassembled WGS sequence"/>
</dbReference>
<feature type="region of interest" description="Disordered" evidence="6">
    <location>
        <begin position="364"/>
        <end position="387"/>
    </location>
</feature>
<dbReference type="InterPro" id="IPR049326">
    <property type="entry name" value="Rhodopsin_dom_fungi"/>
</dbReference>
<feature type="transmembrane region" description="Helical" evidence="7">
    <location>
        <begin position="154"/>
        <end position="177"/>
    </location>
</feature>
<dbReference type="AlphaFoldDB" id="A0A6A6JJ41"/>
<evidence type="ECO:0000256" key="5">
    <source>
        <dbReference type="ARBA" id="ARBA00038359"/>
    </source>
</evidence>
<evidence type="ECO:0000256" key="7">
    <source>
        <dbReference type="SAM" id="Phobius"/>
    </source>
</evidence>
<dbReference type="GO" id="GO:0016020">
    <property type="term" value="C:membrane"/>
    <property type="evidence" value="ECO:0007669"/>
    <property type="project" value="UniProtKB-SubCell"/>
</dbReference>
<keyword evidence="2 7" id="KW-0812">Transmembrane</keyword>
<feature type="transmembrane region" description="Helical" evidence="7">
    <location>
        <begin position="197"/>
        <end position="221"/>
    </location>
</feature>
<evidence type="ECO:0000259" key="8">
    <source>
        <dbReference type="Pfam" id="PF20684"/>
    </source>
</evidence>
<comment type="subcellular location">
    <subcellularLocation>
        <location evidence="1">Membrane</location>
        <topology evidence="1">Multi-pass membrane protein</topology>
    </subcellularLocation>
</comment>
<evidence type="ECO:0000313" key="10">
    <source>
        <dbReference type="Proteomes" id="UP000800097"/>
    </source>
</evidence>
<keyword evidence="10" id="KW-1185">Reference proteome</keyword>
<evidence type="ECO:0000256" key="6">
    <source>
        <dbReference type="SAM" id="MobiDB-lite"/>
    </source>
</evidence>
<feature type="transmembrane region" description="Helical" evidence="7">
    <location>
        <begin position="72"/>
        <end position="95"/>
    </location>
</feature>
<evidence type="ECO:0000256" key="4">
    <source>
        <dbReference type="ARBA" id="ARBA00023136"/>
    </source>
</evidence>
<dbReference type="GeneID" id="54547831"/>
<dbReference type="Pfam" id="PF20684">
    <property type="entry name" value="Fung_rhodopsin"/>
    <property type="match status" value="1"/>
</dbReference>
<accession>A0A6A6JJ41</accession>
<keyword evidence="3 7" id="KW-1133">Transmembrane helix</keyword>
<feature type="transmembrane region" description="Helical" evidence="7">
    <location>
        <begin position="115"/>
        <end position="133"/>
    </location>
</feature>
<keyword evidence="4 7" id="KW-0472">Membrane</keyword>
<evidence type="ECO:0000256" key="1">
    <source>
        <dbReference type="ARBA" id="ARBA00004141"/>
    </source>
</evidence>
<proteinExistence type="inferred from homology"/>
<reference evidence="9" key="1">
    <citation type="journal article" date="2020" name="Stud. Mycol.">
        <title>101 Dothideomycetes genomes: a test case for predicting lifestyles and emergence of pathogens.</title>
        <authorList>
            <person name="Haridas S."/>
            <person name="Albert R."/>
            <person name="Binder M."/>
            <person name="Bloem J."/>
            <person name="Labutti K."/>
            <person name="Salamov A."/>
            <person name="Andreopoulos B."/>
            <person name="Baker S."/>
            <person name="Barry K."/>
            <person name="Bills G."/>
            <person name="Bluhm B."/>
            <person name="Cannon C."/>
            <person name="Castanera R."/>
            <person name="Culley D."/>
            <person name="Daum C."/>
            <person name="Ezra D."/>
            <person name="Gonzalez J."/>
            <person name="Henrissat B."/>
            <person name="Kuo A."/>
            <person name="Liang C."/>
            <person name="Lipzen A."/>
            <person name="Lutzoni F."/>
            <person name="Magnuson J."/>
            <person name="Mondo S."/>
            <person name="Nolan M."/>
            <person name="Ohm R."/>
            <person name="Pangilinan J."/>
            <person name="Park H.-J."/>
            <person name="Ramirez L."/>
            <person name="Alfaro M."/>
            <person name="Sun H."/>
            <person name="Tritt A."/>
            <person name="Yoshinaga Y."/>
            <person name="Zwiers L.-H."/>
            <person name="Turgeon B."/>
            <person name="Goodwin S."/>
            <person name="Spatafora J."/>
            <person name="Crous P."/>
            <person name="Grigoriev I."/>
        </authorList>
    </citation>
    <scope>NUCLEOTIDE SEQUENCE</scope>
    <source>
        <strain evidence="9">CBS 379.55</strain>
    </source>
</reference>
<feature type="transmembrane region" description="Helical" evidence="7">
    <location>
        <begin position="275"/>
        <end position="295"/>
    </location>
</feature>
<feature type="transmembrane region" description="Helical" evidence="7">
    <location>
        <begin position="233"/>
        <end position="255"/>
    </location>
</feature>
<dbReference type="PANTHER" id="PTHR33048:SF158">
    <property type="entry name" value="MEMBRANE PROTEIN PTH11-LIKE, PUTATIVE-RELATED"/>
    <property type="match status" value="1"/>
</dbReference>
<dbReference type="PANTHER" id="PTHR33048">
    <property type="entry name" value="PTH11-LIKE INTEGRAL MEMBRANE PROTEIN (AFU_ORTHOLOGUE AFUA_5G11245)"/>
    <property type="match status" value="1"/>
</dbReference>
<organism evidence="9 10">
    <name type="scientific">Westerdykella ornata</name>
    <dbReference type="NCBI Taxonomy" id="318751"/>
    <lineage>
        <taxon>Eukaryota</taxon>
        <taxon>Fungi</taxon>
        <taxon>Dikarya</taxon>
        <taxon>Ascomycota</taxon>
        <taxon>Pezizomycotina</taxon>
        <taxon>Dothideomycetes</taxon>
        <taxon>Pleosporomycetidae</taxon>
        <taxon>Pleosporales</taxon>
        <taxon>Sporormiaceae</taxon>
        <taxon>Westerdykella</taxon>
    </lineage>
</organism>
<gene>
    <name evidence="9" type="ORF">EI97DRAFT_316355</name>
</gene>
<evidence type="ECO:0000313" key="9">
    <source>
        <dbReference type="EMBL" id="KAF2276650.1"/>
    </source>
</evidence>
<dbReference type="InterPro" id="IPR052337">
    <property type="entry name" value="SAT4-like"/>
</dbReference>
<dbReference type="OrthoDB" id="444631at2759"/>
<feature type="transmembrane region" description="Helical" evidence="7">
    <location>
        <begin position="38"/>
        <end position="60"/>
    </location>
</feature>
<feature type="domain" description="Rhodopsin" evidence="8">
    <location>
        <begin position="56"/>
        <end position="297"/>
    </location>
</feature>
<evidence type="ECO:0000256" key="2">
    <source>
        <dbReference type="ARBA" id="ARBA00022692"/>
    </source>
</evidence>